<evidence type="ECO:0000313" key="12">
    <source>
        <dbReference type="Proteomes" id="UP000181728"/>
    </source>
</evidence>
<dbReference type="InterPro" id="IPR000620">
    <property type="entry name" value="EamA_dom"/>
</dbReference>
<name>A0A483BK29_OENOE</name>
<dbReference type="EMBL" id="LR031358">
    <property type="protein sequence ID" value="VDB97651.1"/>
    <property type="molecule type" value="Genomic_DNA"/>
</dbReference>
<dbReference type="PANTHER" id="PTHR32322:SF18">
    <property type="entry name" value="S-ADENOSYLMETHIONINE_S-ADENOSYLHOMOCYSTEINE TRANSPORTER"/>
    <property type="match status" value="1"/>
</dbReference>
<dbReference type="Proteomes" id="UP000294726">
    <property type="component" value="Chromosome"/>
</dbReference>
<protein>
    <submittedName>
        <fullName evidence="9">EamA family transporter</fullName>
    </submittedName>
    <submittedName>
        <fullName evidence="11">Permeases of the drug/metabolite transporter (DMT) superfamily</fullName>
    </submittedName>
</protein>
<proteinExistence type="inferred from homology"/>
<gene>
    <name evidence="10" type="ORF">ATX59_03015</name>
    <name evidence="9" type="ORF">GA838_07415</name>
    <name evidence="11" type="ORF">OENI_0600</name>
</gene>
<reference evidence="9" key="3">
    <citation type="submission" date="2019-10" db="EMBL/GenBank/DDBJ databases">
        <title>Malate fermentation in French cider.</title>
        <authorList>
            <person name="Cousin F.J."/>
            <person name="Medina Fernandez S."/>
            <person name="Misery B."/>
            <person name="Laplace J.-M."/>
            <person name="Cretenet M."/>
        </authorList>
    </citation>
    <scope>NUCLEOTIDE SEQUENCE</scope>
    <source>
        <strain evidence="9">UCMA15129</strain>
    </source>
</reference>
<feature type="transmembrane region" description="Helical" evidence="7">
    <location>
        <begin position="102"/>
        <end position="123"/>
    </location>
</feature>
<evidence type="ECO:0000259" key="8">
    <source>
        <dbReference type="Pfam" id="PF00892"/>
    </source>
</evidence>
<feature type="domain" description="EamA" evidence="8">
    <location>
        <begin position="8"/>
        <end position="147"/>
    </location>
</feature>
<evidence type="ECO:0000256" key="1">
    <source>
        <dbReference type="ARBA" id="ARBA00004651"/>
    </source>
</evidence>
<keyword evidence="6 7" id="KW-0472">Membrane</keyword>
<keyword evidence="5 7" id="KW-1133">Transmembrane helix</keyword>
<reference evidence="10 12" key="1">
    <citation type="journal article" date="2016" name="BMC Genomics">
        <title>Consensus pan-genome assembly of the specialised wine bacterium Oenococcus oeni.</title>
        <authorList>
            <person name="Sternes P.R."/>
            <person name="Borneman A.R."/>
        </authorList>
    </citation>
    <scope>NUCLEOTIDE SEQUENCE [LARGE SCALE GENOMIC DNA]</scope>
    <source>
        <strain evidence="10 12">AWRIB661</strain>
    </source>
</reference>
<dbReference type="Proteomes" id="UP000181728">
    <property type="component" value="Unassembled WGS sequence"/>
</dbReference>
<keyword evidence="3" id="KW-1003">Cell membrane</keyword>
<dbReference type="InterPro" id="IPR037185">
    <property type="entry name" value="EmrE-like"/>
</dbReference>
<feature type="transmembrane region" description="Helical" evidence="7">
    <location>
        <begin position="40"/>
        <end position="59"/>
    </location>
</feature>
<dbReference type="EMBL" id="MLOK01000028">
    <property type="protein sequence ID" value="OIM21654.1"/>
    <property type="molecule type" value="Genomic_DNA"/>
</dbReference>
<evidence type="ECO:0000313" key="11">
    <source>
        <dbReference type="EMBL" id="VDB97651.1"/>
    </source>
</evidence>
<feature type="transmembrane region" description="Helical" evidence="7">
    <location>
        <begin position="162"/>
        <end position="182"/>
    </location>
</feature>
<dbReference type="SUPFAM" id="SSF103481">
    <property type="entry name" value="Multidrug resistance efflux transporter EmrE"/>
    <property type="match status" value="2"/>
</dbReference>
<keyword evidence="4 7" id="KW-0812">Transmembrane</keyword>
<feature type="transmembrane region" description="Helical" evidence="7">
    <location>
        <begin position="253"/>
        <end position="270"/>
    </location>
</feature>
<feature type="transmembrane region" description="Helical" evidence="7">
    <location>
        <begin position="189"/>
        <end position="209"/>
    </location>
</feature>
<feature type="transmembrane region" description="Helical" evidence="7">
    <location>
        <begin position="276"/>
        <end position="294"/>
    </location>
</feature>
<evidence type="ECO:0000256" key="2">
    <source>
        <dbReference type="ARBA" id="ARBA00007362"/>
    </source>
</evidence>
<feature type="transmembrane region" description="Helical" evidence="7">
    <location>
        <begin position="221"/>
        <end position="241"/>
    </location>
</feature>
<evidence type="ECO:0000256" key="5">
    <source>
        <dbReference type="ARBA" id="ARBA00022989"/>
    </source>
</evidence>
<feature type="transmembrane region" description="Helical" evidence="7">
    <location>
        <begin position="74"/>
        <end position="96"/>
    </location>
</feature>
<evidence type="ECO:0000313" key="9">
    <source>
        <dbReference type="EMBL" id="MDV7715570.1"/>
    </source>
</evidence>
<evidence type="ECO:0000256" key="7">
    <source>
        <dbReference type="SAM" id="Phobius"/>
    </source>
</evidence>
<evidence type="ECO:0000313" key="14">
    <source>
        <dbReference type="Proteomes" id="UP001281024"/>
    </source>
</evidence>
<comment type="subcellular location">
    <subcellularLocation>
        <location evidence="1">Cell membrane</location>
        <topology evidence="1">Multi-pass membrane protein</topology>
    </subcellularLocation>
</comment>
<dbReference type="PANTHER" id="PTHR32322">
    <property type="entry name" value="INNER MEMBRANE TRANSPORTER"/>
    <property type="match status" value="1"/>
</dbReference>
<evidence type="ECO:0000313" key="13">
    <source>
        <dbReference type="Proteomes" id="UP000294726"/>
    </source>
</evidence>
<sequence length="300" mass="33458">MMEKNKKLGLFYGVLGPFLWGINGVVTQYLLKVVDINVNWLLSVRLLFAGTALILYVFLTDRKNLFRLLANKQVYFQMIIFIIFGDFLSQYTYIIAIAKSNAALATILTSLNPVFVIIFYVFLQKRVPQRIDVISVFVALLGTFFLVTHGSFNHLEISPAGLFWGLLAAAVYAFGTIYPIGLIGEYGPLPVTAISLFVSGIAFNFYRPFFIALPTMSLSNWFLLIFFTIISTAFGTAMWFLSLHLIGPTTMSLLSAVEPMTAMILSVLLLSVPMELIDYLGAGLVILMIVLQSLKTRKIG</sequence>
<evidence type="ECO:0000313" key="10">
    <source>
        <dbReference type="EMBL" id="OIM21654.1"/>
    </source>
</evidence>
<feature type="domain" description="EamA" evidence="8">
    <location>
        <begin position="161"/>
        <end position="291"/>
    </location>
</feature>
<evidence type="ECO:0000256" key="3">
    <source>
        <dbReference type="ARBA" id="ARBA00022475"/>
    </source>
</evidence>
<organism evidence="9 14">
    <name type="scientific">Oenococcus oeni</name>
    <name type="common">Leuconostoc oenos</name>
    <dbReference type="NCBI Taxonomy" id="1247"/>
    <lineage>
        <taxon>Bacteria</taxon>
        <taxon>Bacillati</taxon>
        <taxon>Bacillota</taxon>
        <taxon>Bacilli</taxon>
        <taxon>Lactobacillales</taxon>
        <taxon>Lactobacillaceae</taxon>
        <taxon>Oenococcus</taxon>
    </lineage>
</organism>
<comment type="similarity">
    <text evidence="2">Belongs to the EamA transporter family.</text>
</comment>
<evidence type="ECO:0000256" key="4">
    <source>
        <dbReference type="ARBA" id="ARBA00022692"/>
    </source>
</evidence>
<dbReference type="Proteomes" id="UP001281024">
    <property type="component" value="Unassembled WGS sequence"/>
</dbReference>
<reference evidence="11 13" key="2">
    <citation type="submission" date="2018-08" db="EMBL/GenBank/DDBJ databases">
        <authorList>
            <person name="Lorentzen P. G. S. M."/>
        </authorList>
    </citation>
    <scope>NUCLEOTIDE SEQUENCE [LARGE SCALE GENOMIC DNA]</scope>
    <source>
        <strain evidence="11 13">CRBO_1381</strain>
    </source>
</reference>
<feature type="transmembrane region" description="Helical" evidence="7">
    <location>
        <begin position="130"/>
        <end position="150"/>
    </location>
</feature>
<accession>A0A483BK29</accession>
<dbReference type="Pfam" id="PF00892">
    <property type="entry name" value="EamA"/>
    <property type="match status" value="2"/>
</dbReference>
<evidence type="ECO:0000256" key="6">
    <source>
        <dbReference type="ARBA" id="ARBA00023136"/>
    </source>
</evidence>
<dbReference type="InterPro" id="IPR050638">
    <property type="entry name" value="AA-Vitamin_Transporters"/>
</dbReference>
<dbReference type="RefSeq" id="WP_032810051.1">
    <property type="nucleotide sequence ID" value="NZ_CP014324.1"/>
</dbReference>
<dbReference type="EMBL" id="WERV01000005">
    <property type="protein sequence ID" value="MDV7715570.1"/>
    <property type="molecule type" value="Genomic_DNA"/>
</dbReference>
<dbReference type="AlphaFoldDB" id="A0A483BK29"/>
<dbReference type="GO" id="GO:0005886">
    <property type="term" value="C:plasma membrane"/>
    <property type="evidence" value="ECO:0007669"/>
    <property type="project" value="UniProtKB-SubCell"/>
</dbReference>